<accession>A0A5C3PY95</accession>
<dbReference type="AlphaFoldDB" id="A0A5C3PY95"/>
<proteinExistence type="predicted"/>
<sequence length="449" mass="49342">MNASAALRLSTRTTRTKHALAAHRVAGRRTFQRFQTTSSSSSSSSGASYGSSHIAAGVAGGTVVLLGGYMYYYFSGAKAAVDASRTASQYYQETKAAIASKAPKSPNEALDYLRDVARSYLVIIPGARPHVDAAFDTIDELRSAHGDDVNRIISDGYDEVRVVIKDSGSMDAATAMKVLDVLRRRSAELEELGKKAGKDAFGSLSEKYPQLSDKLGGGYEEFKRLAESKGPEAKKLYDETSGQIKDIFSKGFTQDSIDEARRLIQSKTSEIRKFAQSSSQEAWDRALKEATPYLDKVPEIKQLLNDNRDKFIAAGAATLTGGSSSYQEIFARIKDAAQGDLAKNKDKVDELRKLVEEKARDAETQGSKQLERGWESLQDWIRMMPGGDDALERIPDVKVFVKVSQERGEDAKKLAKETYEAVLQVLEEKGKKAKQLSEEVKDDTKKKSS</sequence>
<evidence type="ECO:0000313" key="3">
    <source>
        <dbReference type="Proteomes" id="UP000308197"/>
    </source>
</evidence>
<dbReference type="STRING" id="1314778.A0A5C3PY95"/>
<evidence type="ECO:0000313" key="2">
    <source>
        <dbReference type="EMBL" id="TFK94562.1"/>
    </source>
</evidence>
<keyword evidence="3" id="KW-1185">Reference proteome</keyword>
<organism evidence="2 3">
    <name type="scientific">Polyporus arcularius HHB13444</name>
    <dbReference type="NCBI Taxonomy" id="1314778"/>
    <lineage>
        <taxon>Eukaryota</taxon>
        <taxon>Fungi</taxon>
        <taxon>Dikarya</taxon>
        <taxon>Basidiomycota</taxon>
        <taxon>Agaricomycotina</taxon>
        <taxon>Agaricomycetes</taxon>
        <taxon>Polyporales</taxon>
        <taxon>Polyporaceae</taxon>
        <taxon>Polyporus</taxon>
    </lineage>
</organism>
<reference evidence="2 3" key="1">
    <citation type="journal article" date="2019" name="Nat. Ecol. Evol.">
        <title>Megaphylogeny resolves global patterns of mushroom evolution.</title>
        <authorList>
            <person name="Varga T."/>
            <person name="Krizsan K."/>
            <person name="Foldi C."/>
            <person name="Dima B."/>
            <person name="Sanchez-Garcia M."/>
            <person name="Sanchez-Ramirez S."/>
            <person name="Szollosi G.J."/>
            <person name="Szarkandi J.G."/>
            <person name="Papp V."/>
            <person name="Albert L."/>
            <person name="Andreopoulos W."/>
            <person name="Angelini C."/>
            <person name="Antonin V."/>
            <person name="Barry K.W."/>
            <person name="Bougher N.L."/>
            <person name="Buchanan P."/>
            <person name="Buyck B."/>
            <person name="Bense V."/>
            <person name="Catcheside P."/>
            <person name="Chovatia M."/>
            <person name="Cooper J."/>
            <person name="Damon W."/>
            <person name="Desjardin D."/>
            <person name="Finy P."/>
            <person name="Geml J."/>
            <person name="Haridas S."/>
            <person name="Hughes K."/>
            <person name="Justo A."/>
            <person name="Karasinski D."/>
            <person name="Kautmanova I."/>
            <person name="Kiss B."/>
            <person name="Kocsube S."/>
            <person name="Kotiranta H."/>
            <person name="LaButti K.M."/>
            <person name="Lechner B.E."/>
            <person name="Liimatainen K."/>
            <person name="Lipzen A."/>
            <person name="Lukacs Z."/>
            <person name="Mihaltcheva S."/>
            <person name="Morgado L.N."/>
            <person name="Niskanen T."/>
            <person name="Noordeloos M.E."/>
            <person name="Ohm R.A."/>
            <person name="Ortiz-Santana B."/>
            <person name="Ovrebo C."/>
            <person name="Racz N."/>
            <person name="Riley R."/>
            <person name="Savchenko A."/>
            <person name="Shiryaev A."/>
            <person name="Soop K."/>
            <person name="Spirin V."/>
            <person name="Szebenyi C."/>
            <person name="Tomsovsky M."/>
            <person name="Tulloss R.E."/>
            <person name="Uehling J."/>
            <person name="Grigoriev I.V."/>
            <person name="Vagvolgyi C."/>
            <person name="Papp T."/>
            <person name="Martin F.M."/>
            <person name="Miettinen O."/>
            <person name="Hibbett D.S."/>
            <person name="Nagy L.G."/>
        </authorList>
    </citation>
    <scope>NUCLEOTIDE SEQUENCE [LARGE SCALE GENOMIC DNA]</scope>
    <source>
        <strain evidence="2 3">HHB13444</strain>
    </source>
</reference>
<protein>
    <submittedName>
        <fullName evidence="2">Uncharacterized protein</fullName>
    </submittedName>
</protein>
<dbReference type="EMBL" id="ML210967">
    <property type="protein sequence ID" value="TFK94562.1"/>
    <property type="molecule type" value="Genomic_DNA"/>
</dbReference>
<keyword evidence="1" id="KW-0175">Coiled coil</keyword>
<evidence type="ECO:0000256" key="1">
    <source>
        <dbReference type="SAM" id="Coils"/>
    </source>
</evidence>
<dbReference type="InParanoid" id="A0A5C3PY95"/>
<feature type="coiled-coil region" evidence="1">
    <location>
        <begin position="334"/>
        <end position="365"/>
    </location>
</feature>
<feature type="coiled-coil region" evidence="1">
    <location>
        <begin position="416"/>
        <end position="446"/>
    </location>
</feature>
<gene>
    <name evidence="2" type="ORF">K466DRAFT_535573</name>
</gene>
<dbReference type="Proteomes" id="UP000308197">
    <property type="component" value="Unassembled WGS sequence"/>
</dbReference>
<name>A0A5C3PY95_9APHY</name>